<proteinExistence type="predicted"/>
<gene>
    <name evidence="2" type="primary">RPL21</name>
</gene>
<feature type="region of interest" description="Disordered" evidence="1">
    <location>
        <begin position="1"/>
        <end position="42"/>
    </location>
</feature>
<feature type="compositionally biased region" description="Basic and acidic residues" evidence="1">
    <location>
        <begin position="27"/>
        <end position="42"/>
    </location>
</feature>
<dbReference type="GO" id="GO:0006412">
    <property type="term" value="P:translation"/>
    <property type="evidence" value="ECO:0007669"/>
    <property type="project" value="InterPro"/>
</dbReference>
<feature type="compositionally biased region" description="Basic residues" evidence="1">
    <location>
        <begin position="1"/>
        <end position="11"/>
    </location>
</feature>
<dbReference type="Proteomes" id="UP000472268">
    <property type="component" value="Chromosome 4"/>
</dbReference>
<dbReference type="GO" id="GO:0005840">
    <property type="term" value="C:ribosome"/>
    <property type="evidence" value="ECO:0007669"/>
    <property type="project" value="InterPro"/>
</dbReference>
<protein>
    <submittedName>
        <fullName evidence="2">Ribosomal protein L21</fullName>
    </submittedName>
</protein>
<dbReference type="Gene3D" id="2.30.30.70">
    <property type="entry name" value="Ribosomal protein L21"/>
    <property type="match status" value="1"/>
</dbReference>
<evidence type="ECO:0000313" key="2">
    <source>
        <dbReference type="Ensembl" id="ENSSSUP00005000962.1"/>
    </source>
</evidence>
<sequence>MTNTKGKRRGTRYMFSRPFRKHGNGHCSERDAPQVLPRQDRESVQRHPARCGHCREQASQVSDPGPPGLVVFPAPSLCQLDLCPDWSFKWGKGISFSNSSRLGVCLVSCQRKQIQLYLMESVLRIWY</sequence>
<reference evidence="2" key="3">
    <citation type="submission" date="2025-09" db="UniProtKB">
        <authorList>
            <consortium name="Ensembl"/>
        </authorList>
    </citation>
    <scope>IDENTIFICATION</scope>
</reference>
<keyword evidence="3" id="KW-1185">Reference proteome</keyword>
<dbReference type="InterPro" id="IPR036948">
    <property type="entry name" value="Ribosomal_eL21_sf"/>
</dbReference>
<reference evidence="2 3" key="1">
    <citation type="submission" date="2019-05" db="EMBL/GenBank/DDBJ databases">
        <title>A Chromosome-scale Meerkat (S. suricatta) Genome Assembly.</title>
        <authorList>
            <person name="Dudchenko O."/>
            <person name="Lieberman Aiden E."/>
            <person name="Tung J."/>
            <person name="Barreiro L.B."/>
            <person name="Clutton-Brock T.H."/>
        </authorList>
    </citation>
    <scope>NUCLEOTIDE SEQUENCE [LARGE SCALE GENOMIC DNA]</scope>
</reference>
<name>A0A673SLG1_SURSU</name>
<reference evidence="2" key="2">
    <citation type="submission" date="2025-08" db="UniProtKB">
        <authorList>
            <consortium name="Ensembl"/>
        </authorList>
    </citation>
    <scope>IDENTIFICATION</scope>
</reference>
<dbReference type="Ensembl" id="ENSSSUT00005001144.1">
    <property type="protein sequence ID" value="ENSSSUP00005000962.1"/>
    <property type="gene ID" value="ENSSSUG00005000681.1"/>
</dbReference>
<dbReference type="GO" id="GO:0003735">
    <property type="term" value="F:structural constituent of ribosome"/>
    <property type="evidence" value="ECO:0007669"/>
    <property type="project" value="InterPro"/>
</dbReference>
<evidence type="ECO:0000256" key="1">
    <source>
        <dbReference type="SAM" id="MobiDB-lite"/>
    </source>
</evidence>
<evidence type="ECO:0000313" key="3">
    <source>
        <dbReference type="Proteomes" id="UP000472268"/>
    </source>
</evidence>
<organism evidence="2 3">
    <name type="scientific">Suricata suricatta</name>
    <name type="common">Meerkat</name>
    <dbReference type="NCBI Taxonomy" id="37032"/>
    <lineage>
        <taxon>Eukaryota</taxon>
        <taxon>Metazoa</taxon>
        <taxon>Chordata</taxon>
        <taxon>Craniata</taxon>
        <taxon>Vertebrata</taxon>
        <taxon>Euteleostomi</taxon>
        <taxon>Mammalia</taxon>
        <taxon>Eutheria</taxon>
        <taxon>Laurasiatheria</taxon>
        <taxon>Carnivora</taxon>
        <taxon>Feliformia</taxon>
        <taxon>Herpestidae</taxon>
        <taxon>Suricata</taxon>
    </lineage>
</organism>
<dbReference type="AlphaFoldDB" id="A0A673SLG1"/>
<accession>A0A673SLG1</accession>